<accession>A0AAQ3K6F6</accession>
<feature type="region of interest" description="Disordered" evidence="1">
    <location>
        <begin position="83"/>
        <end position="108"/>
    </location>
</feature>
<dbReference type="Gene3D" id="3.20.180.10">
    <property type="entry name" value="PNP-oxidase-like"/>
    <property type="match status" value="1"/>
</dbReference>
<gene>
    <name evidence="2" type="ORF">Cni_G10345</name>
</gene>
<evidence type="ECO:0000256" key="1">
    <source>
        <dbReference type="SAM" id="MobiDB-lite"/>
    </source>
</evidence>
<dbReference type="PANTHER" id="PTHR13343">
    <property type="entry name" value="CREG1 PROTEIN"/>
    <property type="match status" value="1"/>
</dbReference>
<proteinExistence type="predicted"/>
<evidence type="ECO:0000313" key="3">
    <source>
        <dbReference type="Proteomes" id="UP001327560"/>
    </source>
</evidence>
<dbReference type="PANTHER" id="PTHR13343:SF28">
    <property type="entry name" value="PENTATRICOPEPTIDE REPEAT (PPR) SUPERFAMILY PROTEIN"/>
    <property type="match status" value="1"/>
</dbReference>
<organism evidence="2 3">
    <name type="scientific">Canna indica</name>
    <name type="common">Indian-shot</name>
    <dbReference type="NCBI Taxonomy" id="4628"/>
    <lineage>
        <taxon>Eukaryota</taxon>
        <taxon>Viridiplantae</taxon>
        <taxon>Streptophyta</taxon>
        <taxon>Embryophyta</taxon>
        <taxon>Tracheophyta</taxon>
        <taxon>Spermatophyta</taxon>
        <taxon>Magnoliopsida</taxon>
        <taxon>Liliopsida</taxon>
        <taxon>Zingiberales</taxon>
        <taxon>Cannaceae</taxon>
        <taxon>Canna</taxon>
    </lineage>
</organism>
<name>A0AAQ3K6F6_9LILI</name>
<dbReference type="EMBL" id="CP136892">
    <property type="protein sequence ID" value="WOL01628.1"/>
    <property type="molecule type" value="Genomic_DNA"/>
</dbReference>
<reference evidence="2 3" key="1">
    <citation type="submission" date="2023-10" db="EMBL/GenBank/DDBJ databases">
        <title>Chromosome-scale genome assembly provides insights into flower coloration mechanisms of Canna indica.</title>
        <authorList>
            <person name="Li C."/>
        </authorList>
    </citation>
    <scope>NUCLEOTIDE SEQUENCE [LARGE SCALE GENOMIC DNA]</scope>
    <source>
        <tissue evidence="2">Flower</tissue>
    </source>
</reference>
<dbReference type="AlphaFoldDB" id="A0AAQ3K6F6"/>
<dbReference type="Proteomes" id="UP001327560">
    <property type="component" value="Chromosome 3"/>
</dbReference>
<protein>
    <recommendedName>
        <fullName evidence="4">Pentatricopeptide repeat superfamily protein</fullName>
    </recommendedName>
</protein>
<dbReference type="SUPFAM" id="SSF50475">
    <property type="entry name" value="FMN-binding split barrel"/>
    <property type="match status" value="1"/>
</dbReference>
<keyword evidence="3" id="KW-1185">Reference proteome</keyword>
<sequence>MLITVDSALSIGLRQVPGVCSGRTCPLPPPRALLSLVLGACCRFSCRETHRLFGRGFRDVERTRTNMDGCFGSRPSHPLSARVRCSQGDAGSLPDSPRGNSEPRYHPSEEIEKLVPSDDGEERRLTDAETARTVIEVNSKATLIFSGYTDDEVHENIIWPYLPYLTDERGDIYFEVNNEKEILQTLSVDDKLVQVIIGLDNVELLSEMEELGSAELEFGVEEISDDESDIDDEYEEDVVAIHEDEVDELLSSENISDWTNLETLRSCHPLYFAKKMEESISNDGLDWMDQPPASIVIHGQLRPAFVEESTNIKKLPHSGEPDSDKYLNNGAVFYKLEMVNIQIVSAYGNQSTVKIQDFLEARPDVLAHSAASIIARLKDGGEKISQALKMLCLRQKGIHVEEAAVIGVDSLGLDLRICSGRQVQTLRFSFHSQATSEFSAEKQLNDLLFPRHHQQQQQRWQQAHQVVDS</sequence>
<dbReference type="InterPro" id="IPR037119">
    <property type="entry name" value="Haem_oxidase_HugZ-like_sf"/>
</dbReference>
<evidence type="ECO:0000313" key="2">
    <source>
        <dbReference type="EMBL" id="WOL01628.1"/>
    </source>
</evidence>
<evidence type="ECO:0008006" key="4">
    <source>
        <dbReference type="Google" id="ProtNLM"/>
    </source>
</evidence>